<gene>
    <name evidence="2" type="ORF">G7Y89_g5649</name>
</gene>
<reference evidence="2 3" key="1">
    <citation type="submission" date="2020-03" db="EMBL/GenBank/DDBJ databases">
        <title>Draft Genome Sequence of Cudoniella acicularis.</title>
        <authorList>
            <person name="Buettner E."/>
            <person name="Kellner H."/>
        </authorList>
    </citation>
    <scope>NUCLEOTIDE SEQUENCE [LARGE SCALE GENOMIC DNA]</scope>
    <source>
        <strain evidence="2 3">DSM 108380</strain>
    </source>
</reference>
<protein>
    <recommendedName>
        <fullName evidence="1">Heterokaryon incompatibility domain-containing protein</fullName>
    </recommendedName>
</protein>
<accession>A0A8H4RMX0</accession>
<dbReference type="InterPro" id="IPR052895">
    <property type="entry name" value="HetReg/Transcr_Mod"/>
</dbReference>
<organism evidence="2 3">
    <name type="scientific">Cudoniella acicularis</name>
    <dbReference type="NCBI Taxonomy" id="354080"/>
    <lineage>
        <taxon>Eukaryota</taxon>
        <taxon>Fungi</taxon>
        <taxon>Dikarya</taxon>
        <taxon>Ascomycota</taxon>
        <taxon>Pezizomycotina</taxon>
        <taxon>Leotiomycetes</taxon>
        <taxon>Helotiales</taxon>
        <taxon>Tricladiaceae</taxon>
        <taxon>Cudoniella</taxon>
    </lineage>
</organism>
<evidence type="ECO:0000259" key="1">
    <source>
        <dbReference type="Pfam" id="PF06985"/>
    </source>
</evidence>
<dbReference type="Proteomes" id="UP000566819">
    <property type="component" value="Unassembled WGS sequence"/>
</dbReference>
<dbReference type="Pfam" id="PF06985">
    <property type="entry name" value="HET"/>
    <property type="match status" value="1"/>
</dbReference>
<proteinExistence type="predicted"/>
<feature type="domain" description="Heterokaryon incompatibility" evidence="1">
    <location>
        <begin position="83"/>
        <end position="218"/>
    </location>
</feature>
<dbReference type="PANTHER" id="PTHR24148">
    <property type="entry name" value="ANKYRIN REPEAT DOMAIN-CONTAINING PROTEIN 39 HOMOLOG-RELATED"/>
    <property type="match status" value="1"/>
</dbReference>
<sequence>MEKEIPETSIDVTCPDCGAVRREANFDSTQESADRTAFKAIYSKSELRPDRKDIRLLTLLAGTFNDEIQCQLHTVSLNYDPPFTALSYCWGDAKSRGNITVNGHQVSVTESLEVALRYMRHQEEHLQVWADAICINQSNRAEKSVQVAMMGDIYAQASLVWIWLGKPADNSNVAMDFIRSATEINLDDPNFGVTPVVWLAVKTLFLRQWFQRLWVIQEALLSRKATLNCGFEAADFQCVVRIKELQTEYLTVPRDPRLAPLRSSLTSAFDMLLLNWDRLRGSISKGHISIKEVIDCTGQAKCSMQVDKIYGIMNICNTQDRQNIQIDYERCTRCLVLKVAKYNFRKFEMYGPLSVLQTHQVNKDLLLPSWVPDYVKYDYENHFVVPTSSEECVPFRAAAHNAAWVSLGLAEFLDMTWFLESCVPAQNLEVLREHVGLQNVTRVIFPQISSLNSIGLVLEDEGIDDTLILPGLIVDVVSSVHPAPDIALYTGPDMEIDAKTKQNRREDMAAECRKWRNHIRSALPASKNPYHTLSGREEAFWRTIIADRDLIWRGPFTAEEFASRFEALLGNGDRANEPSQISLGFRGIFKRFSGFATPPSGF</sequence>
<dbReference type="PANTHER" id="PTHR24148:SF64">
    <property type="entry name" value="HETEROKARYON INCOMPATIBILITY DOMAIN-CONTAINING PROTEIN"/>
    <property type="match status" value="1"/>
</dbReference>
<dbReference type="InterPro" id="IPR010730">
    <property type="entry name" value="HET"/>
</dbReference>
<evidence type="ECO:0000313" key="3">
    <source>
        <dbReference type="Proteomes" id="UP000566819"/>
    </source>
</evidence>
<comment type="caution">
    <text evidence="2">The sequence shown here is derived from an EMBL/GenBank/DDBJ whole genome shotgun (WGS) entry which is preliminary data.</text>
</comment>
<keyword evidence="3" id="KW-1185">Reference proteome</keyword>
<dbReference type="OrthoDB" id="3557394at2759"/>
<dbReference type="EMBL" id="JAAMPI010000344">
    <property type="protein sequence ID" value="KAF4632483.1"/>
    <property type="molecule type" value="Genomic_DNA"/>
</dbReference>
<evidence type="ECO:0000313" key="2">
    <source>
        <dbReference type="EMBL" id="KAF4632483.1"/>
    </source>
</evidence>
<name>A0A8H4RMX0_9HELO</name>
<dbReference type="AlphaFoldDB" id="A0A8H4RMX0"/>